<dbReference type="GO" id="GO:0003908">
    <property type="term" value="F:methylated-DNA-[protein]-cysteine S-methyltransferase activity"/>
    <property type="evidence" value="ECO:0007669"/>
    <property type="project" value="UniProtKB-EC"/>
</dbReference>
<dbReference type="InterPro" id="IPR001497">
    <property type="entry name" value="MethylDNA_cys_MeTrfase_AS"/>
</dbReference>
<dbReference type="EMBL" id="JBHUHY010000006">
    <property type="protein sequence ID" value="MFD2186880.1"/>
    <property type="molecule type" value="Genomic_DNA"/>
</dbReference>
<sequence>MSDDVFIETPLGIAIISGDKEGVCRVSVGQESPDRPSKEIPSHLKEAASQLLEYFNGQRTTFDLKLNPSGTDFQKKVWKELLSIPFGKTTTYLDMAKRLGDPKCIRAAASANGKNPLWIIIPCHRVIGSDGSLTGYAGGLWRKKWLLDHENPVKQQSLF</sequence>
<keyword evidence="4 8" id="KW-0808">Transferase</keyword>
<dbReference type="InterPro" id="IPR036388">
    <property type="entry name" value="WH-like_DNA-bd_sf"/>
</dbReference>
<dbReference type="PANTHER" id="PTHR10815:SF5">
    <property type="entry name" value="METHYLATED-DNA--PROTEIN-CYSTEINE METHYLTRANSFERASE"/>
    <property type="match status" value="1"/>
</dbReference>
<evidence type="ECO:0000313" key="12">
    <source>
        <dbReference type="Proteomes" id="UP001597344"/>
    </source>
</evidence>
<keyword evidence="2 8" id="KW-0963">Cytoplasm</keyword>
<dbReference type="SUPFAM" id="SSF53155">
    <property type="entry name" value="Methylated DNA-protein cysteine methyltransferase domain"/>
    <property type="match status" value="1"/>
</dbReference>
<dbReference type="InterPro" id="IPR008332">
    <property type="entry name" value="MethylG_MeTrfase_N"/>
</dbReference>
<accession>A0ABW5AWK5</accession>
<comment type="caution">
    <text evidence="11">The sequence shown here is derived from an EMBL/GenBank/DDBJ whole genome shotgun (WGS) entry which is preliminary data.</text>
</comment>
<comment type="catalytic activity">
    <reaction evidence="7 8">
        <text>a 6-O-methyl-2'-deoxyguanosine in DNA + L-cysteinyl-[protein] = S-methyl-L-cysteinyl-[protein] + a 2'-deoxyguanosine in DNA</text>
        <dbReference type="Rhea" id="RHEA:24000"/>
        <dbReference type="Rhea" id="RHEA-COMP:10131"/>
        <dbReference type="Rhea" id="RHEA-COMP:10132"/>
        <dbReference type="Rhea" id="RHEA-COMP:11367"/>
        <dbReference type="Rhea" id="RHEA-COMP:11368"/>
        <dbReference type="ChEBI" id="CHEBI:29950"/>
        <dbReference type="ChEBI" id="CHEBI:82612"/>
        <dbReference type="ChEBI" id="CHEBI:85445"/>
        <dbReference type="ChEBI" id="CHEBI:85448"/>
        <dbReference type="EC" id="2.1.1.63"/>
    </reaction>
</comment>
<dbReference type="Gene3D" id="3.30.160.70">
    <property type="entry name" value="Methylated DNA-protein cysteine methyltransferase domain"/>
    <property type="match status" value="1"/>
</dbReference>
<gene>
    <name evidence="11" type="ORF">ACFSJT_08760</name>
</gene>
<proteinExistence type="inferred from homology"/>
<comment type="similarity">
    <text evidence="8">Belongs to the MGMT family.</text>
</comment>
<reference evidence="12" key="1">
    <citation type="journal article" date="2019" name="Int. J. Syst. Evol. Microbiol.">
        <title>The Global Catalogue of Microorganisms (GCM) 10K type strain sequencing project: providing services to taxonomists for standard genome sequencing and annotation.</title>
        <authorList>
            <consortium name="The Broad Institute Genomics Platform"/>
            <consortium name="The Broad Institute Genome Sequencing Center for Infectious Disease"/>
            <person name="Wu L."/>
            <person name="Ma J."/>
        </authorList>
    </citation>
    <scope>NUCLEOTIDE SEQUENCE [LARGE SCALE GENOMIC DNA]</scope>
    <source>
        <strain evidence="12">DT92</strain>
    </source>
</reference>
<dbReference type="Pfam" id="PF01035">
    <property type="entry name" value="DNA_binding_1"/>
    <property type="match status" value="1"/>
</dbReference>
<evidence type="ECO:0000256" key="7">
    <source>
        <dbReference type="ARBA" id="ARBA00049348"/>
    </source>
</evidence>
<dbReference type="RefSeq" id="WP_378319877.1">
    <property type="nucleotide sequence ID" value="NZ_JBHUHY010000006.1"/>
</dbReference>
<evidence type="ECO:0000259" key="10">
    <source>
        <dbReference type="Pfam" id="PF02870"/>
    </source>
</evidence>
<feature type="active site" description="Nucleophile; methyl group acceptor" evidence="8">
    <location>
        <position position="123"/>
    </location>
</feature>
<dbReference type="GO" id="GO:0032259">
    <property type="term" value="P:methylation"/>
    <property type="evidence" value="ECO:0007669"/>
    <property type="project" value="UniProtKB-KW"/>
</dbReference>
<evidence type="ECO:0000256" key="8">
    <source>
        <dbReference type="HAMAP-Rule" id="MF_00772"/>
    </source>
</evidence>
<dbReference type="NCBIfam" id="TIGR00589">
    <property type="entry name" value="ogt"/>
    <property type="match status" value="1"/>
</dbReference>
<dbReference type="PANTHER" id="PTHR10815">
    <property type="entry name" value="METHYLATED-DNA--PROTEIN-CYSTEINE METHYLTRANSFERASE"/>
    <property type="match status" value="1"/>
</dbReference>
<protein>
    <recommendedName>
        <fullName evidence="8">Methylated-DNA--protein-cysteine methyltransferase</fullName>
        <ecNumber evidence="8">2.1.1.63</ecNumber>
    </recommendedName>
    <alternativeName>
        <fullName evidence="8">6-O-methylguanine-DNA methyltransferase</fullName>
        <shortName evidence="8">MGMT</shortName>
    </alternativeName>
    <alternativeName>
        <fullName evidence="8">O-6-methylguanine-DNA-alkyltransferase</fullName>
    </alternativeName>
</protein>
<name>A0ABW5AWK5_9FLAO</name>
<evidence type="ECO:0000256" key="3">
    <source>
        <dbReference type="ARBA" id="ARBA00022603"/>
    </source>
</evidence>
<dbReference type="Pfam" id="PF02870">
    <property type="entry name" value="Methyltransf_1N"/>
    <property type="match status" value="1"/>
</dbReference>
<dbReference type="HAMAP" id="MF_00772">
    <property type="entry name" value="OGT"/>
    <property type="match status" value="1"/>
</dbReference>
<evidence type="ECO:0000313" key="11">
    <source>
        <dbReference type="EMBL" id="MFD2186880.1"/>
    </source>
</evidence>
<feature type="domain" description="Methylated-DNA-[protein]-cysteine S-methyltransferase DNA binding" evidence="9">
    <location>
        <begin position="72"/>
        <end position="151"/>
    </location>
</feature>
<comment type="miscellaneous">
    <text evidence="8">This enzyme catalyzes only one turnover and therefore is not strictly catalytic. According to one definition, an enzyme is a biocatalyst that acts repeatedly and over many reaction cycles.</text>
</comment>
<comment type="subcellular location">
    <subcellularLocation>
        <location evidence="8">Cytoplasm</location>
    </subcellularLocation>
</comment>
<dbReference type="InterPro" id="IPR036631">
    <property type="entry name" value="MGMT_N_sf"/>
</dbReference>
<keyword evidence="12" id="KW-1185">Reference proteome</keyword>
<evidence type="ECO:0000256" key="2">
    <source>
        <dbReference type="ARBA" id="ARBA00022490"/>
    </source>
</evidence>
<comment type="catalytic activity">
    <reaction evidence="1 8">
        <text>a 4-O-methyl-thymidine in DNA + L-cysteinyl-[protein] = a thymidine in DNA + S-methyl-L-cysteinyl-[protein]</text>
        <dbReference type="Rhea" id="RHEA:53428"/>
        <dbReference type="Rhea" id="RHEA-COMP:10131"/>
        <dbReference type="Rhea" id="RHEA-COMP:10132"/>
        <dbReference type="Rhea" id="RHEA-COMP:13555"/>
        <dbReference type="Rhea" id="RHEA-COMP:13556"/>
        <dbReference type="ChEBI" id="CHEBI:29950"/>
        <dbReference type="ChEBI" id="CHEBI:82612"/>
        <dbReference type="ChEBI" id="CHEBI:137386"/>
        <dbReference type="ChEBI" id="CHEBI:137387"/>
        <dbReference type="EC" id="2.1.1.63"/>
    </reaction>
</comment>
<dbReference type="Gene3D" id="1.10.10.10">
    <property type="entry name" value="Winged helix-like DNA-binding domain superfamily/Winged helix DNA-binding domain"/>
    <property type="match status" value="1"/>
</dbReference>
<dbReference type="InterPro" id="IPR014048">
    <property type="entry name" value="MethylDNA_cys_MeTrfase_DNA-bd"/>
</dbReference>
<organism evidence="11 12">
    <name type="scientific">Aquimarina celericrescens</name>
    <dbReference type="NCBI Taxonomy" id="1964542"/>
    <lineage>
        <taxon>Bacteria</taxon>
        <taxon>Pseudomonadati</taxon>
        <taxon>Bacteroidota</taxon>
        <taxon>Flavobacteriia</taxon>
        <taxon>Flavobacteriales</taxon>
        <taxon>Flavobacteriaceae</taxon>
        <taxon>Aquimarina</taxon>
    </lineage>
</organism>
<evidence type="ECO:0000256" key="4">
    <source>
        <dbReference type="ARBA" id="ARBA00022679"/>
    </source>
</evidence>
<dbReference type="CDD" id="cd06445">
    <property type="entry name" value="ATase"/>
    <property type="match status" value="1"/>
</dbReference>
<evidence type="ECO:0000256" key="5">
    <source>
        <dbReference type="ARBA" id="ARBA00022763"/>
    </source>
</evidence>
<evidence type="ECO:0000256" key="6">
    <source>
        <dbReference type="ARBA" id="ARBA00023204"/>
    </source>
</evidence>
<dbReference type="Proteomes" id="UP001597344">
    <property type="component" value="Unassembled WGS sequence"/>
</dbReference>
<keyword evidence="3 8" id="KW-0489">Methyltransferase</keyword>
<dbReference type="InterPro" id="IPR036217">
    <property type="entry name" value="MethylDNA_cys_MeTrfase_DNAb"/>
</dbReference>
<keyword evidence="6 8" id="KW-0234">DNA repair</keyword>
<dbReference type="EC" id="2.1.1.63" evidence="8"/>
<dbReference type="SUPFAM" id="SSF46767">
    <property type="entry name" value="Methylated DNA-protein cysteine methyltransferase, C-terminal domain"/>
    <property type="match status" value="1"/>
</dbReference>
<evidence type="ECO:0000256" key="1">
    <source>
        <dbReference type="ARBA" id="ARBA00001286"/>
    </source>
</evidence>
<dbReference type="PROSITE" id="PS00374">
    <property type="entry name" value="MGMT"/>
    <property type="match status" value="1"/>
</dbReference>
<dbReference type="InterPro" id="IPR023546">
    <property type="entry name" value="MGMT"/>
</dbReference>
<keyword evidence="5 8" id="KW-0227">DNA damage</keyword>
<comment type="function">
    <text evidence="8">Involved in the cellular defense against the biological effects of O6-methylguanine (O6-MeG) and O4-methylthymine (O4-MeT) in DNA. Repairs the methylated nucleobase in DNA by stoichiometrically transferring the methyl group to a cysteine residue in the enzyme. This is a suicide reaction: the enzyme is irreversibly inactivated.</text>
</comment>
<feature type="domain" description="Methylguanine DNA methyltransferase ribonuclease-like" evidence="10">
    <location>
        <begin position="6"/>
        <end position="67"/>
    </location>
</feature>
<evidence type="ECO:0000259" key="9">
    <source>
        <dbReference type="Pfam" id="PF01035"/>
    </source>
</evidence>